<dbReference type="InterPro" id="IPR036291">
    <property type="entry name" value="NAD(P)-bd_dom_sf"/>
</dbReference>
<comment type="caution">
    <text evidence="3">The sequence shown here is derived from an EMBL/GenBank/DDBJ whole genome shotgun (WGS) entry which is preliminary data.</text>
</comment>
<dbReference type="Gene3D" id="3.40.50.720">
    <property type="entry name" value="NAD(P)-binding Rossmann-like Domain"/>
    <property type="match status" value="1"/>
</dbReference>
<dbReference type="InterPro" id="IPR013328">
    <property type="entry name" value="6PGD_dom2"/>
</dbReference>
<reference evidence="3 4" key="1">
    <citation type="submission" date="2023-01" db="EMBL/GenBank/DDBJ databases">
        <title>Novel diversity within Roseofilum (Cyanobacteria; Desertifilaceae) from marine benthic mats with descriptions of four novel species.</title>
        <authorList>
            <person name="Wang Y."/>
            <person name="Berthold D.E."/>
            <person name="Hu J."/>
            <person name="Lefler F.W."/>
            <person name="Laughinghouse H.D. IV."/>
        </authorList>
    </citation>
    <scope>NUCLEOTIDE SEQUENCE [LARGE SCALE GENOMIC DNA]</scope>
    <source>
        <strain evidence="3 4">BLCC-M143</strain>
    </source>
</reference>
<feature type="domain" description="6-phosphogluconate dehydrogenase NADP-binding" evidence="1">
    <location>
        <begin position="5"/>
        <end position="160"/>
    </location>
</feature>
<name>A0ABT7BW11_9CYAN</name>
<dbReference type="InterPro" id="IPR006115">
    <property type="entry name" value="6PGDH_NADP-bd"/>
</dbReference>
<keyword evidence="4" id="KW-1185">Reference proteome</keyword>
<feature type="domain" description="3-hydroxyisobutyrate dehydrogenase-like NAD-binding" evidence="2">
    <location>
        <begin position="169"/>
        <end position="281"/>
    </location>
</feature>
<protein>
    <submittedName>
        <fullName evidence="3">NAD(P)-dependent oxidoreductase</fullName>
    </submittedName>
</protein>
<evidence type="ECO:0000313" key="4">
    <source>
        <dbReference type="Proteomes" id="UP001232992"/>
    </source>
</evidence>
<evidence type="ECO:0000259" key="2">
    <source>
        <dbReference type="Pfam" id="PF14833"/>
    </source>
</evidence>
<dbReference type="Gene3D" id="1.10.1040.10">
    <property type="entry name" value="N-(1-d-carboxylethyl)-l-norvaline Dehydrogenase, domain 2"/>
    <property type="match status" value="2"/>
</dbReference>
<sequence>MSKQKIAYIGTGAMGKQHIYKLLEDGYNVQVYDKYPEAATTVIAKGAVWKDSPKEAAQGADLVITNLPLPHHVLENMLGETGAVEGMKPGATWMDFSTTDYHNTQHIADEAAKKELFSLESPVSNLSHMGVDFCNVSYYVSGDRKGYDLSKETLDAIGEISFFVSDTIGEAQTVKLLTNLLFYSQMLVLGETMMISKIYGIPLMWMWHYIRASQGNSVVTEQVTPFIFDGSYDYSCSLEITVKDTDLTVKLADELGVALPLGRIVEERYREAGEKYDLSCDNHVKVTKLIEDDNNLDLRLPDFTAPSPYGLDRSYVHSTERVKDKFGRIKPLPYQLTYDAPEPLQDEKLMDIAKSLTDFMAYINYLVLGEANALGKGMGLSDELLEDVIRWSVGTCWVSDNLDTYQPNPEIVEKIKSLDLGSKVKLPVISKMIEHLSR</sequence>
<evidence type="ECO:0000313" key="3">
    <source>
        <dbReference type="EMBL" id="MDJ1183387.1"/>
    </source>
</evidence>
<proteinExistence type="predicted"/>
<evidence type="ECO:0000259" key="1">
    <source>
        <dbReference type="Pfam" id="PF03446"/>
    </source>
</evidence>
<dbReference type="SUPFAM" id="SSF51735">
    <property type="entry name" value="NAD(P)-binding Rossmann-fold domains"/>
    <property type="match status" value="1"/>
</dbReference>
<dbReference type="InterPro" id="IPR029154">
    <property type="entry name" value="HIBADH-like_NADP-bd"/>
</dbReference>
<dbReference type="EMBL" id="JAQOSQ010000007">
    <property type="protein sequence ID" value="MDJ1183387.1"/>
    <property type="molecule type" value="Genomic_DNA"/>
</dbReference>
<dbReference type="Pfam" id="PF14833">
    <property type="entry name" value="NAD_binding_11"/>
    <property type="match status" value="1"/>
</dbReference>
<gene>
    <name evidence="3" type="ORF">PMH09_09260</name>
</gene>
<dbReference type="RefSeq" id="WP_283758040.1">
    <property type="nucleotide sequence ID" value="NZ_JAQOSQ010000007.1"/>
</dbReference>
<dbReference type="InterPro" id="IPR008927">
    <property type="entry name" value="6-PGluconate_DH-like_C_sf"/>
</dbReference>
<dbReference type="PANTHER" id="PTHR22981:SF84">
    <property type="entry name" value="3-HYDROXYISOBUTYRATE DEHYDROGENASE"/>
    <property type="match status" value="1"/>
</dbReference>
<accession>A0ABT7BW11</accession>
<dbReference type="PANTHER" id="PTHR22981">
    <property type="entry name" value="3-HYDROXYISOBUTYRATE DEHYDROGENASE-RELATED"/>
    <property type="match status" value="1"/>
</dbReference>
<dbReference type="Pfam" id="PF03446">
    <property type="entry name" value="NAD_binding_2"/>
    <property type="match status" value="1"/>
</dbReference>
<organism evidence="3 4">
    <name type="scientific">Roseofilum casamattae BLCC-M143</name>
    <dbReference type="NCBI Taxonomy" id="3022442"/>
    <lineage>
        <taxon>Bacteria</taxon>
        <taxon>Bacillati</taxon>
        <taxon>Cyanobacteriota</taxon>
        <taxon>Cyanophyceae</taxon>
        <taxon>Desertifilales</taxon>
        <taxon>Desertifilaceae</taxon>
        <taxon>Roseofilum</taxon>
        <taxon>Roseofilum casamattae</taxon>
    </lineage>
</organism>
<dbReference type="SUPFAM" id="SSF48179">
    <property type="entry name" value="6-phosphogluconate dehydrogenase C-terminal domain-like"/>
    <property type="match status" value="2"/>
</dbReference>
<dbReference type="Proteomes" id="UP001232992">
    <property type="component" value="Unassembled WGS sequence"/>
</dbReference>